<dbReference type="Proteomes" id="UP000085678">
    <property type="component" value="Unplaced"/>
</dbReference>
<dbReference type="RefSeq" id="XP_013398990.1">
    <property type="nucleotide sequence ID" value="XM_013543536.1"/>
</dbReference>
<dbReference type="InParanoid" id="A0A1S3IL69"/>
<reference evidence="3" key="1">
    <citation type="submission" date="2025-08" db="UniProtKB">
        <authorList>
            <consortium name="RefSeq"/>
        </authorList>
    </citation>
    <scope>IDENTIFICATION</scope>
    <source>
        <tissue evidence="3">Gonads</tissue>
    </source>
</reference>
<keyword evidence="1" id="KW-0812">Transmembrane</keyword>
<feature type="transmembrane region" description="Helical" evidence="1">
    <location>
        <begin position="12"/>
        <end position="33"/>
    </location>
</feature>
<gene>
    <name evidence="3" type="primary">LOC106165352</name>
</gene>
<dbReference type="GeneID" id="106165352"/>
<sequence>MASTYENLRTGRVAVVIFFMVNNVFFSQSTFRMQKFTKMEGRRLTVEGRYVIQHRTALGDCQLRCWQRRFEYGATCAATNYNLATGMCEIPVVDSFTENITLTEEVGWDYWQMEIQETSCKDHKEQGKNTSFVYLIDTDGPYGYLPPFSVRCEMDYEPPLSVFELTFSPGKTLKSASTGDVTNTILYRTPPFQIAPVVKLSGHCHQYLRLRLRNATGAGTLQQWAPGSNEFQSYWTLGNSSAPCFCGHYNICENGTEFFLFVGRTGGLVVPEDDVMGRPSCVTHRAVEPHVWSSFDVTF</sequence>
<dbReference type="Gene3D" id="3.50.4.10">
    <property type="entry name" value="Hepatocyte Growth Factor"/>
    <property type="match status" value="1"/>
</dbReference>
<keyword evidence="1" id="KW-0472">Membrane</keyword>
<dbReference type="SUPFAM" id="SSF57414">
    <property type="entry name" value="Hairpin loop containing domain-like"/>
    <property type="match status" value="1"/>
</dbReference>
<evidence type="ECO:0000256" key="1">
    <source>
        <dbReference type="SAM" id="Phobius"/>
    </source>
</evidence>
<accession>A0A1S3IL69</accession>
<dbReference type="AlphaFoldDB" id="A0A1S3IL69"/>
<name>A0A1S3IL69_LINAN</name>
<keyword evidence="1" id="KW-1133">Transmembrane helix</keyword>
<proteinExistence type="predicted"/>
<evidence type="ECO:0000313" key="2">
    <source>
        <dbReference type="Proteomes" id="UP000085678"/>
    </source>
</evidence>
<keyword evidence="2" id="KW-1185">Reference proteome</keyword>
<dbReference type="KEGG" id="lak:106165352"/>
<evidence type="ECO:0000313" key="3">
    <source>
        <dbReference type="RefSeq" id="XP_013398990.1"/>
    </source>
</evidence>
<protein>
    <submittedName>
        <fullName evidence="3">Uncharacterized protein LOC106165352</fullName>
    </submittedName>
</protein>
<organism evidence="2 3">
    <name type="scientific">Lingula anatina</name>
    <name type="common">Brachiopod</name>
    <name type="synonym">Lingula unguis</name>
    <dbReference type="NCBI Taxonomy" id="7574"/>
    <lineage>
        <taxon>Eukaryota</taxon>
        <taxon>Metazoa</taxon>
        <taxon>Spiralia</taxon>
        <taxon>Lophotrochozoa</taxon>
        <taxon>Brachiopoda</taxon>
        <taxon>Linguliformea</taxon>
        <taxon>Lingulata</taxon>
        <taxon>Lingulida</taxon>
        <taxon>Linguloidea</taxon>
        <taxon>Lingulidae</taxon>
        <taxon>Lingula</taxon>
    </lineage>
</organism>